<dbReference type="Pfam" id="PF02994">
    <property type="entry name" value="Transposase_22"/>
    <property type="match status" value="1"/>
</dbReference>
<evidence type="ECO:0000256" key="2">
    <source>
        <dbReference type="SAM" id="MobiDB-lite"/>
    </source>
</evidence>
<sequence>MEAALECLLKPNRKTSPVDNPPYSNTKPIQRPNPLAEQQAKANGRMDAYVSKAPSDLATAKGEGTIMLEFLALQIQAMHDSTTNIEKDTRDIKFSIREIEAKLGTLTTRVDDMEDRVVALEESRDPSETELVTFGEELEKVRAQLDNLDNRGRRCNIKIMGLPESKEGKDMIKFLQHELPVMLYHTFGELEIQLAHPVGAPSRAQGERERPRPVIVNMLRYRDKEEILLVAREKGQIIWQGVKIMFFPDCWRETMDRRMSFNQVKAALRQRQVEYALRFPAIHEIKHNGFRHRFTSPGDAAEFIAKKIPKGLLLCSEAPSYRLQEAPSYRLQEPKSDP</sequence>
<organism evidence="4 5">
    <name type="scientific">Fundulus heteroclitus</name>
    <name type="common">Killifish</name>
    <name type="synonym">Mummichog</name>
    <dbReference type="NCBI Taxonomy" id="8078"/>
    <lineage>
        <taxon>Eukaryota</taxon>
        <taxon>Metazoa</taxon>
        <taxon>Chordata</taxon>
        <taxon>Craniata</taxon>
        <taxon>Vertebrata</taxon>
        <taxon>Euteleostomi</taxon>
        <taxon>Actinopterygii</taxon>
        <taxon>Neopterygii</taxon>
        <taxon>Teleostei</taxon>
        <taxon>Neoteleostei</taxon>
        <taxon>Acanthomorphata</taxon>
        <taxon>Ovalentaria</taxon>
        <taxon>Atherinomorphae</taxon>
        <taxon>Cyprinodontiformes</taxon>
        <taxon>Fundulidae</taxon>
        <taxon>Fundulus</taxon>
    </lineage>
</organism>
<dbReference type="InterPro" id="IPR042566">
    <property type="entry name" value="L1_C"/>
</dbReference>
<dbReference type="PANTHER" id="PTHR11505">
    <property type="entry name" value="L1 TRANSPOSABLE ELEMENT-RELATED"/>
    <property type="match status" value="1"/>
</dbReference>
<reference evidence="4" key="1">
    <citation type="submission" date="2025-08" db="UniProtKB">
        <authorList>
            <consortium name="Ensembl"/>
        </authorList>
    </citation>
    <scope>IDENTIFICATION</scope>
</reference>
<protein>
    <recommendedName>
        <fullName evidence="3">L1 transposable element RRM domain-containing protein</fullName>
    </recommendedName>
</protein>
<accession>A0A3Q2QL80</accession>
<evidence type="ECO:0000313" key="5">
    <source>
        <dbReference type="Proteomes" id="UP000265000"/>
    </source>
</evidence>
<dbReference type="Ensembl" id="ENSFHET00000017999.1">
    <property type="protein sequence ID" value="ENSFHEP00000028378.1"/>
    <property type="gene ID" value="ENSFHEG00000000277.1"/>
</dbReference>
<dbReference type="Gene3D" id="1.20.5.340">
    <property type="match status" value="1"/>
</dbReference>
<dbReference type="SUPFAM" id="SSF57997">
    <property type="entry name" value="Tropomyosin"/>
    <property type="match status" value="1"/>
</dbReference>
<proteinExistence type="predicted"/>
<reference evidence="4" key="2">
    <citation type="submission" date="2025-09" db="UniProtKB">
        <authorList>
            <consortium name="Ensembl"/>
        </authorList>
    </citation>
    <scope>IDENTIFICATION</scope>
</reference>
<feature type="domain" description="L1 transposable element RRM" evidence="3">
    <location>
        <begin position="154"/>
        <end position="245"/>
    </location>
</feature>
<name>A0A3Q2QL80_FUNHE</name>
<dbReference type="InterPro" id="IPR043636">
    <property type="entry name" value="L1_RRM_dom"/>
</dbReference>
<feature type="coiled-coil region" evidence="1">
    <location>
        <begin position="96"/>
        <end position="151"/>
    </location>
</feature>
<feature type="region of interest" description="Disordered" evidence="2">
    <location>
        <begin position="6"/>
        <end position="39"/>
    </location>
</feature>
<dbReference type="Proteomes" id="UP000265000">
    <property type="component" value="Unplaced"/>
</dbReference>
<dbReference type="GeneTree" id="ENSGT00990000205789"/>
<evidence type="ECO:0000313" key="4">
    <source>
        <dbReference type="Ensembl" id="ENSFHEP00000028378.1"/>
    </source>
</evidence>
<dbReference type="AlphaFoldDB" id="A0A3Q2QL80"/>
<keyword evidence="1" id="KW-0175">Coiled coil</keyword>
<evidence type="ECO:0000259" key="3">
    <source>
        <dbReference type="Pfam" id="PF02994"/>
    </source>
</evidence>
<keyword evidence="5" id="KW-1185">Reference proteome</keyword>
<evidence type="ECO:0000256" key="1">
    <source>
        <dbReference type="SAM" id="Coils"/>
    </source>
</evidence>
<feature type="compositionally biased region" description="Polar residues" evidence="2">
    <location>
        <begin position="14"/>
        <end position="28"/>
    </location>
</feature>
<dbReference type="Gene3D" id="3.30.250.20">
    <property type="entry name" value="L1 transposable element, C-terminal domain"/>
    <property type="match status" value="1"/>
</dbReference>
<dbReference type="STRING" id="8078.ENSFHEP00000028378"/>
<dbReference type="InterPro" id="IPR004244">
    <property type="entry name" value="Transposase_22"/>
</dbReference>